<protein>
    <recommendedName>
        <fullName evidence="1">R13L1/DRL21-like LRR repeat region domain-containing protein</fullName>
    </recommendedName>
</protein>
<dbReference type="InterPro" id="IPR032675">
    <property type="entry name" value="LRR_dom_sf"/>
</dbReference>
<organism evidence="2 3">
    <name type="scientific">Ficus carica</name>
    <name type="common">Common fig</name>
    <dbReference type="NCBI Taxonomy" id="3494"/>
    <lineage>
        <taxon>Eukaryota</taxon>
        <taxon>Viridiplantae</taxon>
        <taxon>Streptophyta</taxon>
        <taxon>Embryophyta</taxon>
        <taxon>Tracheophyta</taxon>
        <taxon>Spermatophyta</taxon>
        <taxon>Magnoliopsida</taxon>
        <taxon>eudicotyledons</taxon>
        <taxon>Gunneridae</taxon>
        <taxon>Pentapetalae</taxon>
        <taxon>rosids</taxon>
        <taxon>fabids</taxon>
        <taxon>Rosales</taxon>
        <taxon>Moraceae</taxon>
        <taxon>Ficeae</taxon>
        <taxon>Ficus</taxon>
    </lineage>
</organism>
<accession>A0AA88CWT0</accession>
<gene>
    <name evidence="2" type="ORF">TIFTF001_004211</name>
</gene>
<dbReference type="Pfam" id="PF25019">
    <property type="entry name" value="LRR_R13L1-DRL21"/>
    <property type="match status" value="1"/>
</dbReference>
<evidence type="ECO:0000313" key="3">
    <source>
        <dbReference type="Proteomes" id="UP001187192"/>
    </source>
</evidence>
<proteinExistence type="predicted"/>
<sequence>MLGCGKEVASESKAAQLEAKKHIESLYLDWYSVEADDDVDDIAENVERTLDGLQPPQLLEALEVQNYTGMRFSTWLSSLTNLVILRSEYCRSCQHLPPLRYLLSLKELLLRGLPSLEYVNDDQVSTSYLSASTMPFFPSLEKLSIINCHNLKGWWQIKRGNVGEKDNVLG</sequence>
<comment type="caution">
    <text evidence="2">The sequence shown here is derived from an EMBL/GenBank/DDBJ whole genome shotgun (WGS) entry which is preliminary data.</text>
</comment>
<name>A0AA88CWT0_FICCA</name>
<dbReference type="PANTHER" id="PTHR47186:SF13">
    <property type="entry name" value="DISEASE RESISTANCE PROTEIN RGA3"/>
    <property type="match status" value="1"/>
</dbReference>
<dbReference type="AlphaFoldDB" id="A0AA88CWT0"/>
<dbReference type="EMBL" id="BTGU01000004">
    <property type="protein sequence ID" value="GMN33521.1"/>
    <property type="molecule type" value="Genomic_DNA"/>
</dbReference>
<evidence type="ECO:0000313" key="2">
    <source>
        <dbReference type="EMBL" id="GMN33521.1"/>
    </source>
</evidence>
<feature type="domain" description="R13L1/DRL21-like LRR repeat region" evidence="1">
    <location>
        <begin position="9"/>
        <end position="112"/>
    </location>
</feature>
<evidence type="ECO:0000259" key="1">
    <source>
        <dbReference type="Pfam" id="PF25019"/>
    </source>
</evidence>
<dbReference type="Proteomes" id="UP001187192">
    <property type="component" value="Unassembled WGS sequence"/>
</dbReference>
<keyword evidence="3" id="KW-1185">Reference proteome</keyword>
<dbReference type="Gene3D" id="3.80.10.10">
    <property type="entry name" value="Ribonuclease Inhibitor"/>
    <property type="match status" value="1"/>
</dbReference>
<dbReference type="SUPFAM" id="SSF52058">
    <property type="entry name" value="L domain-like"/>
    <property type="match status" value="1"/>
</dbReference>
<reference evidence="2" key="1">
    <citation type="submission" date="2023-07" db="EMBL/GenBank/DDBJ databases">
        <title>draft genome sequence of fig (Ficus carica).</title>
        <authorList>
            <person name="Takahashi T."/>
            <person name="Nishimura K."/>
        </authorList>
    </citation>
    <scope>NUCLEOTIDE SEQUENCE</scope>
</reference>
<dbReference type="PANTHER" id="PTHR47186">
    <property type="entry name" value="LEUCINE-RICH REPEAT-CONTAINING PROTEIN 57"/>
    <property type="match status" value="1"/>
</dbReference>
<dbReference type="InterPro" id="IPR056789">
    <property type="entry name" value="LRR_R13L1-DRL21"/>
</dbReference>